<keyword evidence="3" id="KW-1185">Reference proteome</keyword>
<reference evidence="2" key="1">
    <citation type="submission" date="2022-03" db="EMBL/GenBank/DDBJ databases">
        <title>Cryobacterium sp. nov. strain ZS14-85, isolated from Antarctic soil.</title>
        <authorList>
            <person name="Li J."/>
            <person name="Niu G."/>
        </authorList>
    </citation>
    <scope>NUCLEOTIDE SEQUENCE</scope>
    <source>
        <strain evidence="2">ZS14-85</strain>
    </source>
</reference>
<feature type="chain" id="PRO_5041291705" description="Lipoprotein" evidence="1">
    <location>
        <begin position="31"/>
        <end position="191"/>
    </location>
</feature>
<evidence type="ECO:0008006" key="4">
    <source>
        <dbReference type="Google" id="ProtNLM"/>
    </source>
</evidence>
<proteinExistence type="predicted"/>
<sequence>MRIRARYRLATTALCAAVCMAGLLALSGCAPSPAPIAPVSASPTADAPAFASDTEALEAARTAYSAYLALSTTVGHEGGKSPERMAAVATGEGLEYEITTLRSLADKGVHGVGEFTFDRLRLQSADLNSGSVEIYVCLDVSGTDVVDSSGISTTSPDRPVRYPLQVSFRMNDSGQHLLVENSESWLGTNFC</sequence>
<name>A0AA41QXL2_9MICO</name>
<keyword evidence="1" id="KW-0732">Signal</keyword>
<dbReference type="Proteomes" id="UP001165341">
    <property type="component" value="Unassembled WGS sequence"/>
</dbReference>
<dbReference type="EMBL" id="JALGAR010000003">
    <property type="protein sequence ID" value="MCI4658699.1"/>
    <property type="molecule type" value="Genomic_DNA"/>
</dbReference>
<evidence type="ECO:0000256" key="1">
    <source>
        <dbReference type="SAM" id="SignalP"/>
    </source>
</evidence>
<evidence type="ECO:0000313" key="2">
    <source>
        <dbReference type="EMBL" id="MCI4658699.1"/>
    </source>
</evidence>
<evidence type="ECO:0000313" key="3">
    <source>
        <dbReference type="Proteomes" id="UP001165341"/>
    </source>
</evidence>
<feature type="signal peptide" evidence="1">
    <location>
        <begin position="1"/>
        <end position="30"/>
    </location>
</feature>
<gene>
    <name evidence="2" type="ORF">MQH31_12860</name>
</gene>
<dbReference type="RefSeq" id="WP_243012367.1">
    <property type="nucleotide sequence ID" value="NZ_JALGAR010000003.1"/>
</dbReference>
<dbReference type="AlphaFoldDB" id="A0AA41QXL2"/>
<protein>
    <recommendedName>
        <fullName evidence="4">Lipoprotein</fullName>
    </recommendedName>
</protein>
<accession>A0AA41QXL2</accession>
<comment type="caution">
    <text evidence="2">The sequence shown here is derived from an EMBL/GenBank/DDBJ whole genome shotgun (WGS) entry which is preliminary data.</text>
</comment>
<organism evidence="2 3">
    <name type="scientific">Cryobacterium zhongshanensis</name>
    <dbReference type="NCBI Taxonomy" id="2928153"/>
    <lineage>
        <taxon>Bacteria</taxon>
        <taxon>Bacillati</taxon>
        <taxon>Actinomycetota</taxon>
        <taxon>Actinomycetes</taxon>
        <taxon>Micrococcales</taxon>
        <taxon>Microbacteriaceae</taxon>
        <taxon>Cryobacterium</taxon>
    </lineage>
</organism>
<dbReference type="PROSITE" id="PS51257">
    <property type="entry name" value="PROKAR_LIPOPROTEIN"/>
    <property type="match status" value="1"/>
</dbReference>